<evidence type="ECO:0000256" key="14">
    <source>
        <dbReference type="SAM" id="Phobius"/>
    </source>
</evidence>
<feature type="compositionally biased region" description="Low complexity" evidence="13">
    <location>
        <begin position="1027"/>
        <end position="1038"/>
    </location>
</feature>
<evidence type="ECO:0000256" key="11">
    <source>
        <dbReference type="ARBA" id="ARBA00035113"/>
    </source>
</evidence>
<dbReference type="InterPro" id="IPR057634">
    <property type="entry name" value="PAH_ZNF598/HEL2"/>
</dbReference>
<keyword evidence="7" id="KW-0808">Transferase</keyword>
<feature type="compositionally biased region" description="Low complexity" evidence="13">
    <location>
        <begin position="1087"/>
        <end position="1096"/>
    </location>
</feature>
<dbReference type="InterPro" id="IPR041888">
    <property type="entry name" value="RING-HC_ZNF598/HEL2"/>
</dbReference>
<comment type="subcellular location">
    <subcellularLocation>
        <location evidence="2">Cytoplasm</location>
    </subcellularLocation>
</comment>
<evidence type="ECO:0000256" key="2">
    <source>
        <dbReference type="ARBA" id="ARBA00004496"/>
    </source>
</evidence>
<keyword evidence="14" id="KW-0812">Transmembrane</keyword>
<gene>
    <name evidence="16" type="ORF">HO133_008847</name>
</gene>
<feature type="region of interest" description="Disordered" evidence="13">
    <location>
        <begin position="443"/>
        <end position="493"/>
    </location>
</feature>
<dbReference type="GO" id="GO:0016567">
    <property type="term" value="P:protein ubiquitination"/>
    <property type="evidence" value="ECO:0007669"/>
    <property type="project" value="TreeGrafter"/>
</dbReference>
<dbReference type="PROSITE" id="PS50089">
    <property type="entry name" value="ZF_RING_2"/>
    <property type="match status" value="1"/>
</dbReference>
<feature type="region of interest" description="Disordered" evidence="13">
    <location>
        <begin position="768"/>
        <end position="815"/>
    </location>
</feature>
<dbReference type="AlphaFoldDB" id="A0A8H6FGV4"/>
<dbReference type="Pfam" id="PF25447">
    <property type="entry name" value="RING_ZNF598"/>
    <property type="match status" value="1"/>
</dbReference>
<dbReference type="GO" id="GO:0008270">
    <property type="term" value="F:zinc ion binding"/>
    <property type="evidence" value="ECO:0007669"/>
    <property type="project" value="UniProtKB-KW"/>
</dbReference>
<dbReference type="SUPFAM" id="SSF57850">
    <property type="entry name" value="RING/U-box"/>
    <property type="match status" value="1"/>
</dbReference>
<dbReference type="Pfam" id="PF11913">
    <property type="entry name" value="DUF3431"/>
    <property type="match status" value="1"/>
</dbReference>
<dbReference type="GO" id="GO:0005737">
    <property type="term" value="C:cytoplasm"/>
    <property type="evidence" value="ECO:0007669"/>
    <property type="project" value="UniProtKB-SubCell"/>
</dbReference>
<dbReference type="EC" id="2.3.2.27" evidence="4"/>
<feature type="compositionally biased region" description="Polar residues" evidence="13">
    <location>
        <begin position="1039"/>
        <end position="1049"/>
    </location>
</feature>
<evidence type="ECO:0000256" key="4">
    <source>
        <dbReference type="ARBA" id="ARBA00012483"/>
    </source>
</evidence>
<evidence type="ECO:0000259" key="15">
    <source>
        <dbReference type="PROSITE" id="PS50089"/>
    </source>
</evidence>
<dbReference type="InterPro" id="IPR013087">
    <property type="entry name" value="Znf_C2H2_type"/>
</dbReference>
<feature type="compositionally biased region" description="Basic and acidic residues" evidence="13">
    <location>
        <begin position="775"/>
        <end position="803"/>
    </location>
</feature>
<dbReference type="RefSeq" id="XP_037155711.1">
    <property type="nucleotide sequence ID" value="XM_037299710.1"/>
</dbReference>
<evidence type="ECO:0000256" key="9">
    <source>
        <dbReference type="ARBA" id="ARBA00022771"/>
    </source>
</evidence>
<keyword evidence="9 12" id="KW-0863">Zinc-finger</keyword>
<evidence type="ECO:0000256" key="6">
    <source>
        <dbReference type="ARBA" id="ARBA00022553"/>
    </source>
</evidence>
<feature type="compositionally biased region" description="Low complexity" evidence="13">
    <location>
        <begin position="1004"/>
        <end position="1015"/>
    </location>
</feature>
<dbReference type="Pfam" id="PF23202">
    <property type="entry name" value="PAH_ZNF598"/>
    <property type="match status" value="1"/>
</dbReference>
<evidence type="ECO:0000256" key="5">
    <source>
        <dbReference type="ARBA" id="ARBA00022490"/>
    </source>
</evidence>
<evidence type="ECO:0000256" key="1">
    <source>
        <dbReference type="ARBA" id="ARBA00000900"/>
    </source>
</evidence>
<proteinExistence type="inferred from homology"/>
<protein>
    <recommendedName>
        <fullName evidence="4">RING-type E3 ubiquitin transferase</fullName>
        <ecNumber evidence="4">2.3.2.27</ecNumber>
    </recommendedName>
</protein>
<dbReference type="CDD" id="cd16615">
    <property type="entry name" value="RING-HC_ZNF598"/>
    <property type="match status" value="1"/>
</dbReference>
<feature type="region of interest" description="Disordered" evidence="13">
    <location>
        <begin position="1124"/>
        <end position="1182"/>
    </location>
</feature>
<keyword evidence="17" id="KW-1185">Reference proteome</keyword>
<keyword evidence="5" id="KW-0963">Cytoplasm</keyword>
<comment type="similarity">
    <text evidence="11">Belongs to the ZNF598/HEL2 family.</text>
</comment>
<evidence type="ECO:0000256" key="3">
    <source>
        <dbReference type="ARBA" id="ARBA00004906"/>
    </source>
</evidence>
<feature type="compositionally biased region" description="Basic and acidic residues" evidence="13">
    <location>
        <begin position="475"/>
        <end position="491"/>
    </location>
</feature>
<dbReference type="GO" id="GO:0072344">
    <property type="term" value="P:rescue of stalled ribosome"/>
    <property type="evidence" value="ECO:0007669"/>
    <property type="project" value="InterPro"/>
</dbReference>
<dbReference type="GeneID" id="59337242"/>
<dbReference type="InterPro" id="IPR021838">
    <property type="entry name" value="DUF3431"/>
</dbReference>
<comment type="catalytic activity">
    <reaction evidence="1">
        <text>S-ubiquitinyl-[E2 ubiquitin-conjugating enzyme]-L-cysteine + [acceptor protein]-L-lysine = [E2 ubiquitin-conjugating enzyme]-L-cysteine + N(6)-ubiquitinyl-[acceptor protein]-L-lysine.</text>
        <dbReference type="EC" id="2.3.2.27"/>
    </reaction>
</comment>
<evidence type="ECO:0000256" key="7">
    <source>
        <dbReference type="ARBA" id="ARBA00022679"/>
    </source>
</evidence>
<dbReference type="EMBL" id="JACCJB010000005">
    <property type="protein sequence ID" value="KAF6227403.1"/>
    <property type="molecule type" value="Genomic_DNA"/>
</dbReference>
<dbReference type="InterPro" id="IPR001841">
    <property type="entry name" value="Znf_RING"/>
</dbReference>
<reference evidence="16 17" key="1">
    <citation type="journal article" date="2020" name="Genomics">
        <title>Complete, high-quality genomes from long-read metagenomic sequencing of two wolf lichen thalli reveals enigmatic genome architecture.</title>
        <authorList>
            <person name="McKenzie S.K."/>
            <person name="Walston R.F."/>
            <person name="Allen J.L."/>
        </authorList>
    </citation>
    <scope>NUCLEOTIDE SEQUENCE [LARGE SCALE GENOMIC DNA]</scope>
    <source>
        <strain evidence="16">WasteWater1</strain>
    </source>
</reference>
<evidence type="ECO:0000256" key="13">
    <source>
        <dbReference type="SAM" id="MobiDB-lite"/>
    </source>
</evidence>
<dbReference type="GO" id="GO:0043022">
    <property type="term" value="F:ribosome binding"/>
    <property type="evidence" value="ECO:0007669"/>
    <property type="project" value="TreeGrafter"/>
</dbReference>
<keyword evidence="10" id="KW-0862">Zinc</keyword>
<dbReference type="PROSITE" id="PS00028">
    <property type="entry name" value="ZINC_FINGER_C2H2_1"/>
    <property type="match status" value="1"/>
</dbReference>
<sequence length="1182" mass="130091">MRRRTRRSLVNICFFAIALFLIVYLNRHQPNNKTYAWTTIRYRTTSTTLPKTRGICPGLAGSSKPALVVSRVAADGDSNWLDALANLYHLCVYTADAPADIHKTHLQVPANRGHEAMAYLTFLIDNYADIPAAGAVFVHGARWAWHNDAPDYDNAALLIALNVSAALAPSGYHNLRCDWSASMCSSSSAPPQGSLETVLSAMLEPWNARATSDAALPRAFAALFGGDGSAVGLGSIADEYASSKDGGRLLLGRNDAVRAQCCAQFVVARNRVWQHSRDEYVALRQWLLDGSSDSGTDEHSQSRSVAPRDDRIAGRILSYLWHILFMQQGESNAQTSSPGAYRGVDLERLNTLACPRADDCYCRLYGRCGLEGCNTPGHCHGQYTLPPDFRLPDNWMATHSYPGPIPKPPKQSSTRNRKITYMGPIREEEEEEEDLVEIEARTKTKRARGLSSSAIPSAPPIPPPPGGGGSFGGRLTKDAETKEGDENKEQNGTEDEVEAEVCFICASLVVHNSVAPCNHRTCHICALRLRALYKTRACAHCRTEARFVIFTDDATKRYEDFVEADFQETDEVLGIKYEQKEIHSDTILLLRYNCPDESCDIACRGWPDLHRHVRSIHHKVLCDLCTRNKKVFTHEHELFTQQDLKKHEKFGDDHPGAVDQSGFKGHPECGFCRQRFYGDDELYTHCRDKHERCHICDRRNPARQQQYYVNYDSLEQHFRKDHFLCADQECMDKKFVVFESAMDLKAHQLEAHPNGLTKDARRDARRVDISAFDYRTPHQDNRGGRRDREGREGRGRGRGRDPNTEALPQSTAQPLRRDELAYQRQMAVQSAQSATARTFDDQMASTDAYAARPTGRVQDIVTAPRNHTTTNSSFPAIDNLRLDSAANTILAPAQAAPAVTPQEQARRLQHSSVMDRASTMLKYDQPKISDFRSSVSSYRTSTITASQLIDSFFSLFDVPSADLGKLIKELADIYENEAKRNGLLKAWNDWRAINEDYPSLPGPSGVLPGSPAAAAGSGGHRVLKLKSSTAQSSRSAVSKQGSWGNSTAANPFPSIPASSANRAGAGRVGATPWIAPSSSSRPPPASSRPLSRPSTSGQQNGSAADAFPALPAAAKPNTMIMGLTRGTVRWDDGRGSNNRANPWGAANGGSGSTTPAAETDGEPEAGKKKGKGNKKQTLYKFG</sequence>
<dbReference type="Pfam" id="PF23230">
    <property type="entry name" value="zf-C2H2_13"/>
    <property type="match status" value="1"/>
</dbReference>
<dbReference type="PANTHER" id="PTHR22938:SF0">
    <property type="entry name" value="E3 UBIQUITIN-PROTEIN LIGASE ZNF598"/>
    <property type="match status" value="1"/>
</dbReference>
<evidence type="ECO:0000256" key="8">
    <source>
        <dbReference type="ARBA" id="ARBA00022723"/>
    </source>
</evidence>
<comment type="pathway">
    <text evidence="3">Protein modification; protein ubiquitination.</text>
</comment>
<accession>A0A8H6FGV4</accession>
<evidence type="ECO:0000313" key="16">
    <source>
        <dbReference type="EMBL" id="KAF6227403.1"/>
    </source>
</evidence>
<keyword evidence="14" id="KW-1133">Transmembrane helix</keyword>
<dbReference type="InterPro" id="IPR013083">
    <property type="entry name" value="Znf_RING/FYVE/PHD"/>
</dbReference>
<organism evidence="16 17">
    <name type="scientific">Letharia lupina</name>
    <dbReference type="NCBI Taxonomy" id="560253"/>
    <lineage>
        <taxon>Eukaryota</taxon>
        <taxon>Fungi</taxon>
        <taxon>Dikarya</taxon>
        <taxon>Ascomycota</taxon>
        <taxon>Pezizomycotina</taxon>
        <taxon>Lecanoromycetes</taxon>
        <taxon>OSLEUM clade</taxon>
        <taxon>Lecanoromycetidae</taxon>
        <taxon>Lecanorales</taxon>
        <taxon>Lecanorineae</taxon>
        <taxon>Parmeliaceae</taxon>
        <taxon>Letharia</taxon>
    </lineage>
</organism>
<name>A0A8H6FGV4_9LECA</name>
<evidence type="ECO:0000256" key="10">
    <source>
        <dbReference type="ARBA" id="ARBA00022833"/>
    </source>
</evidence>
<feature type="region of interest" description="Disordered" evidence="13">
    <location>
        <begin position="1004"/>
        <end position="1104"/>
    </location>
</feature>
<feature type="transmembrane region" description="Helical" evidence="14">
    <location>
        <begin position="9"/>
        <end position="25"/>
    </location>
</feature>
<dbReference type="Gene3D" id="3.30.40.10">
    <property type="entry name" value="Zinc/RING finger domain, C3HC4 (zinc finger)"/>
    <property type="match status" value="1"/>
</dbReference>
<evidence type="ECO:0000256" key="12">
    <source>
        <dbReference type="PROSITE-ProRule" id="PRU00175"/>
    </source>
</evidence>
<evidence type="ECO:0000313" key="17">
    <source>
        <dbReference type="Proteomes" id="UP000593566"/>
    </source>
</evidence>
<comment type="caution">
    <text evidence="16">The sequence shown here is derived from an EMBL/GenBank/DDBJ whole genome shotgun (WGS) entry which is preliminary data.</text>
</comment>
<keyword evidence="6" id="KW-0597">Phosphoprotein</keyword>
<dbReference type="GO" id="GO:0061630">
    <property type="term" value="F:ubiquitin protein ligase activity"/>
    <property type="evidence" value="ECO:0007669"/>
    <property type="project" value="UniProtKB-EC"/>
</dbReference>
<feature type="domain" description="RING-type" evidence="15">
    <location>
        <begin position="502"/>
        <end position="542"/>
    </location>
</feature>
<dbReference type="InterPro" id="IPR056437">
    <property type="entry name" value="Znf-C2H2_ZNF598/HEL2"/>
</dbReference>
<feature type="compositionally biased region" description="Pro residues" evidence="13">
    <location>
        <begin position="457"/>
        <end position="466"/>
    </location>
</feature>
<keyword evidence="14" id="KW-0472">Membrane</keyword>
<dbReference type="SMART" id="SM00355">
    <property type="entry name" value="ZnF_C2H2"/>
    <property type="match status" value="4"/>
</dbReference>
<dbReference type="InterPro" id="IPR044288">
    <property type="entry name" value="ZNF598/HEL2"/>
</dbReference>
<dbReference type="Proteomes" id="UP000593566">
    <property type="component" value="Unassembled WGS sequence"/>
</dbReference>
<dbReference type="PANTHER" id="PTHR22938">
    <property type="entry name" value="ZINC FINGER PROTEIN 598"/>
    <property type="match status" value="1"/>
</dbReference>
<keyword evidence="8" id="KW-0479">Metal-binding</keyword>